<feature type="transmembrane region" description="Helical" evidence="5">
    <location>
        <begin position="182"/>
        <end position="200"/>
    </location>
</feature>
<proteinExistence type="inferred from homology"/>
<dbReference type="Pfam" id="PF01027">
    <property type="entry name" value="Bax1-I"/>
    <property type="match status" value="1"/>
</dbReference>
<comment type="subcellular location">
    <subcellularLocation>
        <location evidence="1">Membrane</location>
        <topology evidence="1">Multi-pass membrane protein</topology>
    </subcellularLocation>
</comment>
<feature type="transmembrane region" description="Helical" evidence="5">
    <location>
        <begin position="212"/>
        <end position="234"/>
    </location>
</feature>
<dbReference type="InterPro" id="IPR006214">
    <property type="entry name" value="Bax_inhibitor_1-related"/>
</dbReference>
<dbReference type="Proteomes" id="UP000046395">
    <property type="component" value="Unassembled WGS sequence"/>
</dbReference>
<evidence type="ECO:0000256" key="1">
    <source>
        <dbReference type="ARBA" id="ARBA00004141"/>
    </source>
</evidence>
<keyword evidence="3 5" id="KW-1133">Transmembrane helix</keyword>
<evidence type="ECO:0000256" key="2">
    <source>
        <dbReference type="ARBA" id="ARBA00022692"/>
    </source>
</evidence>
<sequence length="241" mass="26992">MEGAASTTVLLGDFDDATDGQEKSLQKADESVRRGFLRKVFGLLAIQLSFTAAIDACFFYFPGLSALVRNWEWMFNVGVVISIILLIAMHAYRRRYPHNILLMLLWTLSMAYTTGCVASMYEAAVVVETFFLTACAVVGLFVYTLQSRYPLSIRGSCLFVFLCVLVVGNIVQLFLQLASFELILGLAGAVLFSVFIVYDLNLLMHKLSAEEYVVATCNLYLDILNLFVSLLRIMQQLRGKK</sequence>
<dbReference type="PANTHER" id="PTHR23291:SF50">
    <property type="entry name" value="PROTEIN LIFEGUARD 4"/>
    <property type="match status" value="1"/>
</dbReference>
<dbReference type="GO" id="GO:0016020">
    <property type="term" value="C:membrane"/>
    <property type="evidence" value="ECO:0007669"/>
    <property type="project" value="UniProtKB-SubCell"/>
</dbReference>
<dbReference type="WBParaSite" id="TMUE_3000014116.1">
    <property type="protein sequence ID" value="TMUE_3000014116.1"/>
    <property type="gene ID" value="WBGene00289141"/>
</dbReference>
<dbReference type="STRING" id="70415.A0A5S6R3A6"/>
<feature type="transmembrane region" description="Helical" evidence="5">
    <location>
        <begin position="127"/>
        <end position="145"/>
    </location>
</feature>
<keyword evidence="6" id="KW-1185">Reference proteome</keyword>
<evidence type="ECO:0000256" key="4">
    <source>
        <dbReference type="ARBA" id="ARBA00023136"/>
    </source>
</evidence>
<protein>
    <submittedName>
        <fullName evidence="7">Uncharacterized protein</fullName>
    </submittedName>
</protein>
<organism evidence="6 7">
    <name type="scientific">Trichuris muris</name>
    <name type="common">Mouse whipworm</name>
    <dbReference type="NCBI Taxonomy" id="70415"/>
    <lineage>
        <taxon>Eukaryota</taxon>
        <taxon>Metazoa</taxon>
        <taxon>Ecdysozoa</taxon>
        <taxon>Nematoda</taxon>
        <taxon>Enoplea</taxon>
        <taxon>Dorylaimia</taxon>
        <taxon>Trichinellida</taxon>
        <taxon>Trichuridae</taxon>
        <taxon>Trichuris</taxon>
    </lineage>
</organism>
<evidence type="ECO:0000256" key="3">
    <source>
        <dbReference type="ARBA" id="ARBA00022989"/>
    </source>
</evidence>
<evidence type="ECO:0000313" key="7">
    <source>
        <dbReference type="WBParaSite" id="TMUE_3000014116.1"/>
    </source>
</evidence>
<evidence type="ECO:0000256" key="5">
    <source>
        <dbReference type="RuleBase" id="RU004379"/>
    </source>
</evidence>
<feature type="transmembrane region" description="Helical" evidence="5">
    <location>
        <begin position="157"/>
        <end position="176"/>
    </location>
</feature>
<dbReference type="GO" id="GO:0043066">
    <property type="term" value="P:negative regulation of apoptotic process"/>
    <property type="evidence" value="ECO:0007669"/>
    <property type="project" value="TreeGrafter"/>
</dbReference>
<comment type="similarity">
    <text evidence="5">Belongs to the BI1 family.</text>
</comment>
<keyword evidence="4 5" id="KW-0472">Membrane</keyword>
<dbReference type="PANTHER" id="PTHR23291">
    <property type="entry name" value="BAX INHIBITOR-RELATED"/>
    <property type="match status" value="1"/>
</dbReference>
<accession>A0A5S6R3A6</accession>
<reference evidence="7" key="1">
    <citation type="submission" date="2019-12" db="UniProtKB">
        <authorList>
            <consortium name="WormBaseParasite"/>
        </authorList>
    </citation>
    <scope>IDENTIFICATION</scope>
</reference>
<evidence type="ECO:0000313" key="6">
    <source>
        <dbReference type="Proteomes" id="UP000046395"/>
    </source>
</evidence>
<feature type="transmembrane region" description="Helical" evidence="5">
    <location>
        <begin position="99"/>
        <end position="121"/>
    </location>
</feature>
<feature type="transmembrane region" description="Helical" evidence="5">
    <location>
        <begin position="73"/>
        <end position="92"/>
    </location>
</feature>
<keyword evidence="2 5" id="KW-0812">Transmembrane</keyword>
<name>A0A5S6R3A6_TRIMR</name>
<dbReference type="AlphaFoldDB" id="A0A5S6R3A6"/>
<feature type="transmembrane region" description="Helical" evidence="5">
    <location>
        <begin position="40"/>
        <end position="61"/>
    </location>
</feature>